<dbReference type="GO" id="GO:0000184">
    <property type="term" value="P:nuclear-transcribed mRNA catabolic process, nonsense-mediated decay"/>
    <property type="evidence" value="ECO:0007669"/>
    <property type="project" value="UniProtKB-UniRule"/>
</dbReference>
<dbReference type="CTD" id="25356721"/>
<reference evidence="7" key="1">
    <citation type="journal article" date="2014" name="Nat. Genet.">
        <title>Genome of the human hookworm Necator americanus.</title>
        <authorList>
            <person name="Tang Y.T."/>
            <person name="Gao X."/>
            <person name="Rosa B.A."/>
            <person name="Abubucker S."/>
            <person name="Hallsworth-Pepin K."/>
            <person name="Martin J."/>
            <person name="Tyagi R."/>
            <person name="Heizer E."/>
            <person name="Zhang X."/>
            <person name="Bhonagiri-Palsikar V."/>
            <person name="Minx P."/>
            <person name="Warren W.C."/>
            <person name="Wang Q."/>
            <person name="Zhan B."/>
            <person name="Hotez P.J."/>
            <person name="Sternberg P.W."/>
            <person name="Dougall A."/>
            <person name="Gaze S.T."/>
            <person name="Mulvenna J."/>
            <person name="Sotillo J."/>
            <person name="Ranganathan S."/>
            <person name="Rabelo E.M."/>
            <person name="Wilson R.K."/>
            <person name="Felgner P.L."/>
            <person name="Bethony J."/>
            <person name="Hawdon J.M."/>
            <person name="Gasser R.B."/>
            <person name="Loukas A."/>
            <person name="Mitreva M."/>
        </authorList>
    </citation>
    <scope>NUCLEOTIDE SEQUENCE [LARGE SCALE GENOMIC DNA]</scope>
</reference>
<dbReference type="PANTHER" id="PTHR13091:SF0">
    <property type="entry name" value="NONSENSE-MEDIATED MRNA DECAY FACTOR SMG8"/>
    <property type="match status" value="1"/>
</dbReference>
<dbReference type="EMBL" id="KI657686">
    <property type="protein sequence ID" value="ETN85697.1"/>
    <property type="molecule type" value="Genomic_DNA"/>
</dbReference>
<dbReference type="Pfam" id="PF10220">
    <property type="entry name" value="Smg8_Smg9"/>
    <property type="match status" value="1"/>
</dbReference>
<comment type="similarity">
    <text evidence="1 4">Belongs to the SMG8 family.</text>
</comment>
<protein>
    <recommendedName>
        <fullName evidence="3 4">Nonsense-mediated mRNA decay factor SMG8</fullName>
    </recommendedName>
</protein>
<feature type="compositionally biased region" description="Acidic residues" evidence="5">
    <location>
        <begin position="140"/>
        <end position="156"/>
    </location>
</feature>
<evidence type="ECO:0000256" key="1">
    <source>
        <dbReference type="ARBA" id="ARBA00006443"/>
    </source>
</evidence>
<keyword evidence="7" id="KW-1185">Reference proteome</keyword>
<name>W2TXD9_NECAM</name>
<feature type="compositionally biased region" description="Basic and acidic residues" evidence="5">
    <location>
        <begin position="125"/>
        <end position="139"/>
    </location>
</feature>
<dbReference type="AlphaFoldDB" id="W2TXD9"/>
<proteinExistence type="inferred from homology"/>
<feature type="non-terminal residue" evidence="6">
    <location>
        <position position="156"/>
    </location>
</feature>
<evidence type="ECO:0000256" key="4">
    <source>
        <dbReference type="RuleBase" id="RU367133"/>
    </source>
</evidence>
<dbReference type="InterPro" id="IPR019354">
    <property type="entry name" value="SMG8-like"/>
</dbReference>
<evidence type="ECO:0000313" key="7">
    <source>
        <dbReference type="Proteomes" id="UP000053676"/>
    </source>
</evidence>
<sequence>MRGCEEISMTGNRCQLKVHATIGDASVPSSEWEMHSNDVTYLSTCSCGRRQAVRRDPFTLKEANYDFYFENKIFSCCAGLEKHVFAVLDDDSSDADKDLWSGNENWDEGEAGGSNPLYRVPSAMSRERQNPEDDAHPTEGEEEDGIGSDTGEDTVM</sequence>
<dbReference type="Proteomes" id="UP000053676">
    <property type="component" value="Unassembled WGS sequence"/>
</dbReference>
<feature type="region of interest" description="Disordered" evidence="5">
    <location>
        <begin position="96"/>
        <end position="156"/>
    </location>
</feature>
<accession>W2TXD9</accession>
<keyword evidence="2 4" id="KW-0866">Nonsense-mediated mRNA decay</keyword>
<organism evidence="6 7">
    <name type="scientific">Necator americanus</name>
    <name type="common">Human hookworm</name>
    <dbReference type="NCBI Taxonomy" id="51031"/>
    <lineage>
        <taxon>Eukaryota</taxon>
        <taxon>Metazoa</taxon>
        <taxon>Ecdysozoa</taxon>
        <taxon>Nematoda</taxon>
        <taxon>Chromadorea</taxon>
        <taxon>Rhabditida</taxon>
        <taxon>Rhabditina</taxon>
        <taxon>Rhabditomorpha</taxon>
        <taxon>Strongyloidea</taxon>
        <taxon>Ancylostomatidae</taxon>
        <taxon>Bunostominae</taxon>
        <taxon>Necator</taxon>
    </lineage>
</organism>
<evidence type="ECO:0000256" key="5">
    <source>
        <dbReference type="SAM" id="MobiDB-lite"/>
    </source>
</evidence>
<comment type="function">
    <text evidence="4">Involved in nonsense-mediated decay (NMD) of mRNAs containing premature stop codons.</text>
</comment>
<evidence type="ECO:0000256" key="2">
    <source>
        <dbReference type="ARBA" id="ARBA00023161"/>
    </source>
</evidence>
<dbReference type="STRING" id="51031.W2TXD9"/>
<evidence type="ECO:0000256" key="3">
    <source>
        <dbReference type="ARBA" id="ARBA00029509"/>
    </source>
</evidence>
<dbReference type="KEGG" id="nai:NECAME_16695"/>
<dbReference type="OrthoDB" id="5825398at2759"/>
<dbReference type="GeneID" id="25356721"/>
<gene>
    <name evidence="6" type="ORF">NECAME_16695</name>
</gene>
<dbReference type="PANTHER" id="PTHR13091">
    <property type="entry name" value="AMPLIFIED IN BREAST CANCER 2-RELATED"/>
    <property type="match status" value="1"/>
</dbReference>
<evidence type="ECO:0000313" key="6">
    <source>
        <dbReference type="EMBL" id="ETN85697.1"/>
    </source>
</evidence>